<dbReference type="Proteomes" id="UP000616779">
    <property type="component" value="Unassembled WGS sequence"/>
</dbReference>
<accession>A0ABX1XTV6</accession>
<dbReference type="Pfam" id="PF02518">
    <property type="entry name" value="HATPase_c"/>
    <property type="match status" value="1"/>
</dbReference>
<name>A0ABX1XTV6_9BACL</name>
<dbReference type="InterPro" id="IPR050640">
    <property type="entry name" value="Bact_2-comp_sensor_kinase"/>
</dbReference>
<protein>
    <recommendedName>
        <fullName evidence="1">Histidine kinase/HSP90-like ATPase domain-containing protein</fullName>
    </recommendedName>
</protein>
<reference evidence="2 3" key="1">
    <citation type="submission" date="2019-10" db="EMBL/GenBank/DDBJ databases">
        <title>Description of Paenibacillus terrestris sp. nov.</title>
        <authorList>
            <person name="Carlier A."/>
            <person name="Qi S."/>
        </authorList>
    </citation>
    <scope>NUCLEOTIDE SEQUENCE [LARGE SCALE GENOMIC DNA]</scope>
    <source>
        <strain evidence="2 3">LMG 31458</strain>
    </source>
</reference>
<proteinExistence type="predicted"/>
<feature type="domain" description="Histidine kinase/HSP90-like ATPase" evidence="1">
    <location>
        <begin position="14"/>
        <end position="101"/>
    </location>
</feature>
<dbReference type="SUPFAM" id="SSF55874">
    <property type="entry name" value="ATPase domain of HSP90 chaperone/DNA topoisomerase II/histidine kinase"/>
    <property type="match status" value="1"/>
</dbReference>
<dbReference type="Gene3D" id="3.30.565.10">
    <property type="entry name" value="Histidine kinase-like ATPase, C-terminal domain"/>
    <property type="match status" value="1"/>
</dbReference>
<comment type="caution">
    <text evidence="2">The sequence shown here is derived from an EMBL/GenBank/DDBJ whole genome shotgun (WGS) entry which is preliminary data.</text>
</comment>
<dbReference type="InterPro" id="IPR036890">
    <property type="entry name" value="HATPase_C_sf"/>
</dbReference>
<evidence type="ECO:0000259" key="1">
    <source>
        <dbReference type="Pfam" id="PF02518"/>
    </source>
</evidence>
<evidence type="ECO:0000313" key="2">
    <source>
        <dbReference type="EMBL" id="NOU71983.1"/>
    </source>
</evidence>
<evidence type="ECO:0000313" key="3">
    <source>
        <dbReference type="Proteomes" id="UP000616779"/>
    </source>
</evidence>
<gene>
    <name evidence="2" type="ORF">GC098_11220</name>
</gene>
<organism evidence="2 3">
    <name type="scientific">Paenibacillus phytorum</name>
    <dbReference type="NCBI Taxonomy" id="2654977"/>
    <lineage>
        <taxon>Bacteria</taxon>
        <taxon>Bacillati</taxon>
        <taxon>Bacillota</taxon>
        <taxon>Bacilli</taxon>
        <taxon>Bacillales</taxon>
        <taxon>Paenibacillaceae</taxon>
        <taxon>Paenibacillus</taxon>
    </lineage>
</organism>
<dbReference type="PANTHER" id="PTHR34220:SF7">
    <property type="entry name" value="SENSOR HISTIDINE KINASE YPDA"/>
    <property type="match status" value="1"/>
</dbReference>
<dbReference type="InterPro" id="IPR003594">
    <property type="entry name" value="HATPase_dom"/>
</dbReference>
<dbReference type="EMBL" id="WHOA01000085">
    <property type="protein sequence ID" value="NOU71983.1"/>
    <property type="molecule type" value="Genomic_DNA"/>
</dbReference>
<sequence length="109" mass="11800">MIGKCFLHGIVPTRKAGQIIITGLRTSDGIVITVSDNGQGIPDAQLVSLQQKLASGVNLEEKHIGLKNLNQRIKLLFGDEYGVFISGNLHKGTAVFIVIPENKDIHDIV</sequence>
<keyword evidence="3" id="KW-1185">Reference proteome</keyword>
<dbReference type="PANTHER" id="PTHR34220">
    <property type="entry name" value="SENSOR HISTIDINE KINASE YPDA"/>
    <property type="match status" value="1"/>
</dbReference>